<dbReference type="AlphaFoldDB" id="A0A014QQY9"/>
<evidence type="ECO:0000313" key="1">
    <source>
        <dbReference type="EMBL" id="EXU95121.1"/>
    </source>
</evidence>
<gene>
    <name evidence="1" type="ORF">X797_011806</name>
</gene>
<accession>A0A014QQY9</accession>
<dbReference type="HOGENOM" id="CLU_1982108_0_0_1"/>
<evidence type="ECO:0000313" key="2">
    <source>
        <dbReference type="Proteomes" id="UP000030151"/>
    </source>
</evidence>
<protein>
    <submittedName>
        <fullName evidence="1">Uncharacterized protein</fullName>
    </submittedName>
</protein>
<dbReference type="EMBL" id="JELW01000101">
    <property type="protein sequence ID" value="EXU95121.1"/>
    <property type="molecule type" value="Genomic_DNA"/>
</dbReference>
<dbReference type="Proteomes" id="UP000030151">
    <property type="component" value="Unassembled WGS sequence"/>
</dbReference>
<organism evidence="1 2">
    <name type="scientific">Metarhizium robertsii</name>
    <dbReference type="NCBI Taxonomy" id="568076"/>
    <lineage>
        <taxon>Eukaryota</taxon>
        <taxon>Fungi</taxon>
        <taxon>Dikarya</taxon>
        <taxon>Ascomycota</taxon>
        <taxon>Pezizomycotina</taxon>
        <taxon>Sordariomycetes</taxon>
        <taxon>Hypocreomycetidae</taxon>
        <taxon>Hypocreales</taxon>
        <taxon>Clavicipitaceae</taxon>
        <taxon>Metarhizium</taxon>
    </lineage>
</organism>
<proteinExistence type="predicted"/>
<name>A0A014QQY9_9HYPO</name>
<reference evidence="1 2" key="1">
    <citation type="submission" date="2014-02" db="EMBL/GenBank/DDBJ databases">
        <title>The genome sequence of the entomopathogenic fungus Metarhizium robertsii ARSEF 2575.</title>
        <authorList>
            <person name="Giuliano Garisto Donzelli B."/>
            <person name="Roe B.A."/>
            <person name="Macmil S.L."/>
            <person name="Krasnoff S.B."/>
            <person name="Gibson D.M."/>
        </authorList>
    </citation>
    <scope>NUCLEOTIDE SEQUENCE [LARGE SCALE GENOMIC DNA]</scope>
    <source>
        <strain evidence="1 2">ARSEF 2575</strain>
    </source>
</reference>
<sequence length="126" mass="13897">MKQTTKEYPPETETDMDIELFQAEWSTLTHHRANSCENLIWRDAGFPGVCSTFRLSIGLGRNTTVSPPSMTRQVLAGALGVMTCVLVDTDSGKLPPASPVHSLTEIGISLEKLGLYRIRDYLVTTI</sequence>
<comment type="caution">
    <text evidence="1">The sequence shown here is derived from an EMBL/GenBank/DDBJ whole genome shotgun (WGS) entry which is preliminary data.</text>
</comment>